<name>A0A816ITC8_BRANA</name>
<protein>
    <submittedName>
        <fullName evidence="2">(rape) hypothetical protein</fullName>
    </submittedName>
</protein>
<evidence type="ECO:0000256" key="1">
    <source>
        <dbReference type="SAM" id="Phobius"/>
    </source>
</evidence>
<gene>
    <name evidence="2" type="ORF">DARMORV10_C09P15210.1</name>
</gene>
<keyword evidence="1" id="KW-0812">Transmembrane</keyword>
<reference evidence="2" key="1">
    <citation type="submission" date="2021-01" db="EMBL/GenBank/DDBJ databases">
        <authorList>
            <consortium name="Genoscope - CEA"/>
            <person name="William W."/>
        </authorList>
    </citation>
    <scope>NUCLEOTIDE SEQUENCE</scope>
</reference>
<dbReference type="AlphaFoldDB" id="A0A816ITC8"/>
<accession>A0A816ITC8</accession>
<evidence type="ECO:0000313" key="2">
    <source>
        <dbReference type="EMBL" id="CAF1719300.1"/>
    </source>
</evidence>
<organism evidence="2">
    <name type="scientific">Brassica napus</name>
    <name type="common">Rape</name>
    <dbReference type="NCBI Taxonomy" id="3708"/>
    <lineage>
        <taxon>Eukaryota</taxon>
        <taxon>Viridiplantae</taxon>
        <taxon>Streptophyta</taxon>
        <taxon>Embryophyta</taxon>
        <taxon>Tracheophyta</taxon>
        <taxon>Spermatophyta</taxon>
        <taxon>Magnoliopsida</taxon>
        <taxon>eudicotyledons</taxon>
        <taxon>Gunneridae</taxon>
        <taxon>Pentapetalae</taxon>
        <taxon>rosids</taxon>
        <taxon>malvids</taxon>
        <taxon>Brassicales</taxon>
        <taxon>Brassicaceae</taxon>
        <taxon>Brassiceae</taxon>
        <taxon>Brassica</taxon>
    </lineage>
</organism>
<sequence length="113" mass="12868">MLLDHVKLLETHNQPSSDYCLLYISPYIFETVAQFGVVFLLFALGLGFSTAKEGETRKYKTSKLNFLHNSCFSQMYITSTSASIHEIRGSKLVRYKDFPTVQSKSLDIVVYSI</sequence>
<keyword evidence="1" id="KW-0472">Membrane</keyword>
<feature type="transmembrane region" description="Helical" evidence="1">
    <location>
        <begin position="32"/>
        <end position="51"/>
    </location>
</feature>
<dbReference type="Proteomes" id="UP001295469">
    <property type="component" value="Chromosome C09"/>
</dbReference>
<proteinExistence type="predicted"/>
<keyword evidence="1" id="KW-1133">Transmembrane helix</keyword>
<dbReference type="EMBL" id="HG994373">
    <property type="protein sequence ID" value="CAF1719300.1"/>
    <property type="molecule type" value="Genomic_DNA"/>
</dbReference>